<reference evidence="4 5" key="1">
    <citation type="submission" date="2019-03" db="EMBL/GenBank/DDBJ databases">
        <authorList>
            <person name="Gonzalez-Pimentel J.L."/>
        </authorList>
    </citation>
    <scope>NUCLEOTIDE SEQUENCE [LARGE SCALE GENOMIC DNA]</scope>
    <source>
        <strain evidence="4 5">JCM 31289</strain>
    </source>
</reference>
<dbReference type="GO" id="GO:0071972">
    <property type="term" value="F:peptidoglycan L,D-transpeptidase activity"/>
    <property type="evidence" value="ECO:0007669"/>
    <property type="project" value="TreeGrafter"/>
</dbReference>
<dbReference type="Pfam" id="PF00905">
    <property type="entry name" value="Transpeptidase"/>
    <property type="match status" value="1"/>
</dbReference>
<dbReference type="OrthoDB" id="9766847at2"/>
<feature type="chain" id="PRO_5021367743" evidence="1">
    <location>
        <begin position="24"/>
        <end position="485"/>
    </location>
</feature>
<dbReference type="GO" id="GO:0071555">
    <property type="term" value="P:cell wall organization"/>
    <property type="evidence" value="ECO:0007669"/>
    <property type="project" value="TreeGrafter"/>
</dbReference>
<comment type="caution">
    <text evidence="4">The sequence shown here is derived from an EMBL/GenBank/DDBJ whole genome shotgun (WGS) entry which is preliminary data.</text>
</comment>
<dbReference type="InterPro" id="IPR054120">
    <property type="entry name" value="PBPA_dimer"/>
</dbReference>
<dbReference type="Proteomes" id="UP000297948">
    <property type="component" value="Unassembled WGS sequence"/>
</dbReference>
<dbReference type="PANTHER" id="PTHR30627">
    <property type="entry name" value="PEPTIDOGLYCAN D,D-TRANSPEPTIDASE"/>
    <property type="match status" value="1"/>
</dbReference>
<dbReference type="InterPro" id="IPR050515">
    <property type="entry name" value="Beta-lactam/transpept"/>
</dbReference>
<dbReference type="InterPro" id="IPR012338">
    <property type="entry name" value="Beta-lactam/transpept-like"/>
</dbReference>
<evidence type="ECO:0000313" key="5">
    <source>
        <dbReference type="Proteomes" id="UP000297948"/>
    </source>
</evidence>
<protein>
    <submittedName>
        <fullName evidence="4">Penicillin-binding protein 2</fullName>
    </submittedName>
</protein>
<evidence type="ECO:0000259" key="2">
    <source>
        <dbReference type="Pfam" id="PF00905"/>
    </source>
</evidence>
<dbReference type="Gene3D" id="3.40.710.10">
    <property type="entry name" value="DD-peptidase/beta-lactamase superfamily"/>
    <property type="match status" value="1"/>
</dbReference>
<keyword evidence="1" id="KW-0732">Signal</keyword>
<keyword evidence="5" id="KW-1185">Reference proteome</keyword>
<feature type="domain" description="Penicillin-binding protein transpeptidase" evidence="2">
    <location>
        <begin position="155"/>
        <end position="479"/>
    </location>
</feature>
<evidence type="ECO:0000256" key="1">
    <source>
        <dbReference type="SAM" id="SignalP"/>
    </source>
</evidence>
<name>A0A4Z0HFB4_9ACTN</name>
<dbReference type="EMBL" id="SRID01000012">
    <property type="protein sequence ID" value="TGB17949.1"/>
    <property type="molecule type" value="Genomic_DNA"/>
</dbReference>
<organism evidence="4 5">
    <name type="scientific">Streptomyces palmae</name>
    <dbReference type="NCBI Taxonomy" id="1701085"/>
    <lineage>
        <taxon>Bacteria</taxon>
        <taxon>Bacillati</taxon>
        <taxon>Actinomycetota</taxon>
        <taxon>Actinomycetes</taxon>
        <taxon>Kitasatosporales</taxon>
        <taxon>Streptomycetaceae</taxon>
        <taxon>Streptomyces</taxon>
    </lineage>
</organism>
<dbReference type="AlphaFoldDB" id="A0A4Z0HFB4"/>
<dbReference type="SUPFAM" id="SSF56601">
    <property type="entry name" value="beta-lactamase/transpeptidase-like"/>
    <property type="match status" value="1"/>
</dbReference>
<dbReference type="GO" id="GO:0005886">
    <property type="term" value="C:plasma membrane"/>
    <property type="evidence" value="ECO:0007669"/>
    <property type="project" value="TreeGrafter"/>
</dbReference>
<accession>A0A4Z0HFB4</accession>
<gene>
    <name evidence="4" type="ORF">E4099_02820</name>
</gene>
<dbReference type="PANTHER" id="PTHR30627:SF24">
    <property type="entry name" value="PENICILLIN-BINDING PROTEIN 4B"/>
    <property type="match status" value="1"/>
</dbReference>
<dbReference type="GO" id="GO:0008658">
    <property type="term" value="F:penicillin binding"/>
    <property type="evidence" value="ECO:0007669"/>
    <property type="project" value="InterPro"/>
</dbReference>
<evidence type="ECO:0000259" key="3">
    <source>
        <dbReference type="Pfam" id="PF21922"/>
    </source>
</evidence>
<dbReference type="Gene3D" id="3.90.1310.10">
    <property type="entry name" value="Penicillin-binding protein 2a (Domain 2)"/>
    <property type="match status" value="1"/>
</dbReference>
<sequence length="485" mass="51644">MTRSIKALSAFCLLLSAALLANAVRIQVFEAKTYDTNPANRRPVIARYGHPRGDILVGGVPVTGSKDTRQRLRYERTYRDGPLYAPVTGYASQTFGTSLLESAADGVLSGSDTRLDLMRLWHRFTRTPQPAGAVETTIDPAVQRAAYRALHGRTGAVAAVEPTTGEILALVSTPSYDPGGLSGNDGKVAQNWARLTTDPRQPMLNRALSRTYPPGSTFKVVTAAAALEHGIVTDPNARTDTGSPYTLPGTTTRLRDGSRHCAHASLRRALALSCNTVFARLGVRVGLPGMLATARGFGFNDSGLRIPAPVAPSAFGRRLDPAQLALSSIGQFNTAATPLQMAMVAAAVANHGTLMRPYLVDRLTDANGTTIDHTRPVVLRRPIHSRTAEILQRLMVGVVSHGTGRQAALPGAVVGAKTGTAQHGVRNAGVPYAWFIGWARQREEHAPRVAVAVVVEGAKSRREDITGGGDGGPIAREVMRAALRR</sequence>
<proteinExistence type="predicted"/>
<feature type="signal peptide" evidence="1">
    <location>
        <begin position="1"/>
        <end position="23"/>
    </location>
</feature>
<dbReference type="Pfam" id="PF21922">
    <property type="entry name" value="PBP_dimer_2"/>
    <property type="match status" value="1"/>
</dbReference>
<feature type="domain" description="Penicillin binding protein A dimerisation" evidence="3">
    <location>
        <begin position="52"/>
        <end position="133"/>
    </location>
</feature>
<dbReference type="InterPro" id="IPR001460">
    <property type="entry name" value="PCN-bd_Tpept"/>
</dbReference>
<dbReference type="RefSeq" id="WP_135337288.1">
    <property type="nucleotide sequence ID" value="NZ_JBHLTX010000026.1"/>
</dbReference>
<evidence type="ECO:0000313" key="4">
    <source>
        <dbReference type="EMBL" id="TGB17949.1"/>
    </source>
</evidence>